<evidence type="ECO:0000313" key="6">
    <source>
        <dbReference type="Proteomes" id="UP000554482"/>
    </source>
</evidence>
<dbReference type="AlphaFoldDB" id="A0A7J6W1T1"/>
<sequence length="107" mass="12416">MGKKWLEEELFSYRSLLLNATEIFLGFCSVCMVDMKVHEKNRNMPLLKGRATVDMKVKVKDNPNMDECVFQIVMDEYNATLTAGNFVDLVERHFYEGMENQIDATIL</sequence>
<feature type="transmembrane region" description="Helical" evidence="4">
    <location>
        <begin position="12"/>
        <end position="33"/>
    </location>
</feature>
<dbReference type="Proteomes" id="UP000554482">
    <property type="component" value="Unassembled WGS sequence"/>
</dbReference>
<proteinExistence type="predicted"/>
<evidence type="ECO:0000313" key="5">
    <source>
        <dbReference type="EMBL" id="KAF5190482.1"/>
    </source>
</evidence>
<evidence type="ECO:0000256" key="4">
    <source>
        <dbReference type="SAM" id="Phobius"/>
    </source>
</evidence>
<dbReference type="EC" id="5.2.1.8" evidence="1"/>
<evidence type="ECO:0000256" key="3">
    <source>
        <dbReference type="ARBA" id="ARBA00023235"/>
    </source>
</evidence>
<gene>
    <name evidence="5" type="ORF">FRX31_019929</name>
</gene>
<keyword evidence="4" id="KW-0472">Membrane</keyword>
<dbReference type="EMBL" id="JABWDY010024136">
    <property type="protein sequence ID" value="KAF5190482.1"/>
    <property type="molecule type" value="Genomic_DNA"/>
</dbReference>
<keyword evidence="4" id="KW-1133">Transmembrane helix</keyword>
<dbReference type="OrthoDB" id="10502655at2759"/>
<dbReference type="GO" id="GO:0003755">
    <property type="term" value="F:peptidyl-prolyl cis-trans isomerase activity"/>
    <property type="evidence" value="ECO:0007669"/>
    <property type="project" value="UniProtKB-KW"/>
</dbReference>
<dbReference type="InterPro" id="IPR044665">
    <property type="entry name" value="E_coli_cyclophilin_A-like"/>
</dbReference>
<reference evidence="5 6" key="1">
    <citation type="submission" date="2020-06" db="EMBL/GenBank/DDBJ databases">
        <title>Transcriptomic and genomic resources for Thalictrum thalictroides and T. hernandezii: Facilitating candidate gene discovery in an emerging model plant lineage.</title>
        <authorList>
            <person name="Arias T."/>
            <person name="Riano-Pachon D.M."/>
            <person name="Di Stilio V.S."/>
        </authorList>
    </citation>
    <scope>NUCLEOTIDE SEQUENCE [LARGE SCALE GENOMIC DNA]</scope>
    <source>
        <strain evidence="6">cv. WT478/WT964</strain>
        <tissue evidence="5">Leaves</tissue>
    </source>
</reference>
<protein>
    <recommendedName>
        <fullName evidence="1">peptidylprolyl isomerase</fullName>
        <ecNumber evidence="1">5.2.1.8</ecNumber>
    </recommendedName>
</protein>
<keyword evidence="6" id="KW-1185">Reference proteome</keyword>
<comment type="caution">
    <text evidence="5">The sequence shown here is derived from an EMBL/GenBank/DDBJ whole genome shotgun (WGS) entry which is preliminary data.</text>
</comment>
<keyword evidence="3 5" id="KW-0413">Isomerase</keyword>
<keyword evidence="2" id="KW-0697">Rotamase</keyword>
<organism evidence="5 6">
    <name type="scientific">Thalictrum thalictroides</name>
    <name type="common">Rue-anemone</name>
    <name type="synonym">Anemone thalictroides</name>
    <dbReference type="NCBI Taxonomy" id="46969"/>
    <lineage>
        <taxon>Eukaryota</taxon>
        <taxon>Viridiplantae</taxon>
        <taxon>Streptophyta</taxon>
        <taxon>Embryophyta</taxon>
        <taxon>Tracheophyta</taxon>
        <taxon>Spermatophyta</taxon>
        <taxon>Magnoliopsida</taxon>
        <taxon>Ranunculales</taxon>
        <taxon>Ranunculaceae</taxon>
        <taxon>Thalictroideae</taxon>
        <taxon>Thalictrum</taxon>
    </lineage>
</organism>
<accession>A0A7J6W1T1</accession>
<dbReference type="PANTHER" id="PTHR43246">
    <property type="entry name" value="PEPTIDYL-PROLYL CIS-TRANS ISOMERASE CYP38, CHLOROPLASTIC"/>
    <property type="match status" value="1"/>
</dbReference>
<evidence type="ECO:0000256" key="1">
    <source>
        <dbReference type="ARBA" id="ARBA00013194"/>
    </source>
</evidence>
<name>A0A7J6W1T1_THATH</name>
<keyword evidence="4" id="KW-0812">Transmembrane</keyword>
<evidence type="ECO:0000256" key="2">
    <source>
        <dbReference type="ARBA" id="ARBA00023110"/>
    </source>
</evidence>